<gene>
    <name evidence="2" type="ORF">HMPREF2086_00368</name>
</gene>
<sequence length="223" mass="25426">MTHFLSHSDFCSGFCNRLYNGLQTYLTHLKCVAKPYLSVAIVFGSLLTLGASFVEAKPYKIDKARSNLEFQAVYMLINKTKGNFSTYNGNVDFDEKSRTLKVLNGEMEMKSIDTKNQKRDDHLRQDFLNVEKFPTGKFVMKSVKGHKLTADLTLRGVTKSVVFDYELNGPVEDPMKQKKFINIELKGKVNRKDFGIESDSTFEATLKDEIEIYIEIGAHESHD</sequence>
<dbReference type="Proteomes" id="UP000018731">
    <property type="component" value="Unassembled WGS sequence"/>
</dbReference>
<dbReference type="EMBL" id="AZJI01000001">
    <property type="protein sequence ID" value="ETD25033.1"/>
    <property type="molecule type" value="Genomic_DNA"/>
</dbReference>
<dbReference type="PATRIC" id="fig|1357400.3.peg.505"/>
<name>V8CCA6_9HELI</name>
<evidence type="ECO:0000313" key="2">
    <source>
        <dbReference type="EMBL" id="ETD25033.1"/>
    </source>
</evidence>
<dbReference type="RefSeq" id="WP_023927042.1">
    <property type="nucleotide sequence ID" value="NZ_KI669454.1"/>
</dbReference>
<dbReference type="AlphaFoldDB" id="V8CCA6"/>
<dbReference type="OrthoDB" id="9811006at2"/>
<feature type="domain" description="Lipid/polyisoprenoid-binding YceI-like" evidence="1">
    <location>
        <begin position="58"/>
        <end position="219"/>
    </location>
</feature>
<dbReference type="SUPFAM" id="SSF101874">
    <property type="entry name" value="YceI-like"/>
    <property type="match status" value="1"/>
</dbReference>
<accession>V8CCA6</accession>
<keyword evidence="3" id="KW-1185">Reference proteome</keyword>
<dbReference type="STRING" id="1357400.HMPREF2086_00368"/>
<protein>
    <recommendedName>
        <fullName evidence="1">Lipid/polyisoprenoid-binding YceI-like domain-containing protein</fullName>
    </recommendedName>
</protein>
<dbReference type="Pfam" id="PF04264">
    <property type="entry name" value="YceI"/>
    <property type="match status" value="1"/>
</dbReference>
<dbReference type="InterPro" id="IPR007372">
    <property type="entry name" value="Lipid/polyisoprenoid-bd_YceI"/>
</dbReference>
<comment type="caution">
    <text evidence="2">The sequence shown here is derived from an EMBL/GenBank/DDBJ whole genome shotgun (WGS) entry which is preliminary data.</text>
</comment>
<dbReference type="Gene3D" id="2.40.128.110">
    <property type="entry name" value="Lipid/polyisoprenoid-binding, YceI-like"/>
    <property type="match status" value="1"/>
</dbReference>
<dbReference type="InterPro" id="IPR036761">
    <property type="entry name" value="TTHA0802/YceI-like_sf"/>
</dbReference>
<dbReference type="HOGENOM" id="CLU_071003_3_0_7"/>
<evidence type="ECO:0000259" key="1">
    <source>
        <dbReference type="SMART" id="SM00867"/>
    </source>
</evidence>
<reference evidence="2 3" key="1">
    <citation type="journal article" date="2014" name="Genome Announc.">
        <title>Draft genome sequences of six enterohepatic helicobacter species isolated from humans and one from rhesus macaques.</title>
        <authorList>
            <person name="Shen Z."/>
            <person name="Sheh A."/>
            <person name="Young S.K."/>
            <person name="Abouelliel A."/>
            <person name="Ward D.V."/>
            <person name="Earl A.M."/>
            <person name="Fox J.G."/>
        </authorList>
    </citation>
    <scope>NUCLEOTIDE SEQUENCE [LARGE SCALE GENOMIC DNA]</scope>
    <source>
        <strain evidence="2 3">MIT 99-5501</strain>
    </source>
</reference>
<dbReference type="SMART" id="SM00867">
    <property type="entry name" value="YceI"/>
    <property type="match status" value="1"/>
</dbReference>
<organism evidence="2 3">
    <name type="scientific">Helicobacter macacae MIT 99-5501</name>
    <dbReference type="NCBI Taxonomy" id="1357400"/>
    <lineage>
        <taxon>Bacteria</taxon>
        <taxon>Pseudomonadati</taxon>
        <taxon>Campylobacterota</taxon>
        <taxon>Epsilonproteobacteria</taxon>
        <taxon>Campylobacterales</taxon>
        <taxon>Helicobacteraceae</taxon>
        <taxon>Helicobacter</taxon>
    </lineage>
</organism>
<evidence type="ECO:0000313" key="3">
    <source>
        <dbReference type="Proteomes" id="UP000018731"/>
    </source>
</evidence>
<dbReference type="PANTHER" id="PTHR34406:SF1">
    <property type="entry name" value="PROTEIN YCEI"/>
    <property type="match status" value="1"/>
</dbReference>
<dbReference type="PANTHER" id="PTHR34406">
    <property type="entry name" value="PROTEIN YCEI"/>
    <property type="match status" value="1"/>
</dbReference>
<proteinExistence type="predicted"/>
<dbReference type="eggNOG" id="COG2353">
    <property type="taxonomic scope" value="Bacteria"/>
</dbReference>